<accession>A0A516Q0P0</accession>
<gene>
    <name evidence="2" type="ORF">FOE78_13405</name>
</gene>
<feature type="transmembrane region" description="Helical" evidence="1">
    <location>
        <begin position="79"/>
        <end position="99"/>
    </location>
</feature>
<evidence type="ECO:0000313" key="3">
    <source>
        <dbReference type="Proteomes" id="UP000319263"/>
    </source>
</evidence>
<evidence type="ECO:0000256" key="1">
    <source>
        <dbReference type="SAM" id="Phobius"/>
    </source>
</evidence>
<dbReference type="EMBL" id="CP041692">
    <property type="protein sequence ID" value="QDP96771.1"/>
    <property type="molecule type" value="Genomic_DNA"/>
</dbReference>
<sequence>MHAVVRTHDRLLLIIPAVFFAATLVQNWFDSHEPGEPITAASLGVLLISSALLGLPNLIAAAVMLIFRGSRLVVRTATGYAMACGILGVITSISVRLSVSSTAVLGYLWLLAGELGAVAAATLVVGFVIWYVSQRRTARRSIPVPQ</sequence>
<reference evidence="2 3" key="1">
    <citation type="submission" date="2019-07" db="EMBL/GenBank/DDBJ databases">
        <title>Microlunatus dokdonensis sp. nov. isolated from the rhizospheric soil of the wild plant Elymus tsukushiensis.</title>
        <authorList>
            <person name="Ghim S.-Y."/>
            <person name="Hwang Y.-J."/>
            <person name="Son J.-S."/>
            <person name="Shin J.-H."/>
        </authorList>
    </citation>
    <scope>NUCLEOTIDE SEQUENCE [LARGE SCALE GENOMIC DNA]</scope>
    <source>
        <strain evidence="2 3">KUDC0627</strain>
    </source>
</reference>
<feature type="transmembrane region" description="Helical" evidence="1">
    <location>
        <begin position="41"/>
        <end position="67"/>
    </location>
</feature>
<evidence type="ECO:0000313" key="2">
    <source>
        <dbReference type="EMBL" id="QDP96771.1"/>
    </source>
</evidence>
<keyword evidence="1" id="KW-1133">Transmembrane helix</keyword>
<feature type="transmembrane region" description="Helical" evidence="1">
    <location>
        <begin position="105"/>
        <end position="132"/>
    </location>
</feature>
<keyword evidence="1" id="KW-0812">Transmembrane</keyword>
<feature type="transmembrane region" description="Helical" evidence="1">
    <location>
        <begin position="12"/>
        <end position="29"/>
    </location>
</feature>
<name>A0A516Q0P0_9ACTN</name>
<dbReference type="RefSeq" id="WP_143986733.1">
    <property type="nucleotide sequence ID" value="NZ_CP041692.1"/>
</dbReference>
<protein>
    <submittedName>
        <fullName evidence="2">Uncharacterized protein</fullName>
    </submittedName>
</protein>
<dbReference type="Proteomes" id="UP000319263">
    <property type="component" value="Chromosome"/>
</dbReference>
<proteinExistence type="predicted"/>
<organism evidence="2 3">
    <name type="scientific">Microlunatus elymi</name>
    <dbReference type="NCBI Taxonomy" id="2596828"/>
    <lineage>
        <taxon>Bacteria</taxon>
        <taxon>Bacillati</taxon>
        <taxon>Actinomycetota</taxon>
        <taxon>Actinomycetes</taxon>
        <taxon>Propionibacteriales</taxon>
        <taxon>Propionibacteriaceae</taxon>
        <taxon>Microlunatus</taxon>
    </lineage>
</organism>
<dbReference type="KEGG" id="mik:FOE78_13405"/>
<dbReference type="AlphaFoldDB" id="A0A516Q0P0"/>
<keyword evidence="1" id="KW-0472">Membrane</keyword>
<keyword evidence="3" id="KW-1185">Reference proteome</keyword>